<proteinExistence type="predicted"/>
<evidence type="ECO:0000259" key="2">
    <source>
        <dbReference type="PROSITE" id="PS50104"/>
    </source>
</evidence>
<reference evidence="3 4" key="1">
    <citation type="journal article" date="2012" name="Nat. Biotechnol.">
        <title>Draft genome sequence of pigeonpea (Cajanus cajan), an orphan legume crop of resource-poor farmers.</title>
        <authorList>
            <person name="Varshney R.K."/>
            <person name="Chen W."/>
            <person name="Li Y."/>
            <person name="Bharti A.K."/>
            <person name="Saxena R.K."/>
            <person name="Schlueter J.A."/>
            <person name="Donoghue M.T."/>
            <person name="Azam S."/>
            <person name="Fan G."/>
            <person name="Whaley A.M."/>
            <person name="Farmer A.D."/>
            <person name="Sheridan J."/>
            <person name="Iwata A."/>
            <person name="Tuteja R."/>
            <person name="Penmetsa R.V."/>
            <person name="Wu W."/>
            <person name="Upadhyaya H.D."/>
            <person name="Yang S.P."/>
            <person name="Shah T."/>
            <person name="Saxena K.B."/>
            <person name="Michael T."/>
            <person name="McCombie W.R."/>
            <person name="Yang B."/>
            <person name="Zhang G."/>
            <person name="Yang H."/>
            <person name="Wang J."/>
            <person name="Spillane C."/>
            <person name="Cook D.R."/>
            <person name="May G.D."/>
            <person name="Xu X."/>
            <person name="Jackson S.A."/>
        </authorList>
    </citation>
    <scope>NUCLEOTIDE SEQUENCE [LARGE SCALE GENOMIC DNA]</scope>
    <source>
        <strain evidence="4">cv. Asha</strain>
    </source>
</reference>
<accession>A0A151U2A8</accession>
<name>A0A151U2A8_CAJCA</name>
<dbReference type="SUPFAM" id="SSF52200">
    <property type="entry name" value="Toll/Interleukin receptor TIR domain"/>
    <property type="match status" value="2"/>
</dbReference>
<dbReference type="PROSITE" id="PS50104">
    <property type="entry name" value="TIR"/>
    <property type="match status" value="1"/>
</dbReference>
<evidence type="ECO:0000313" key="3">
    <source>
        <dbReference type="EMBL" id="KYP73394.1"/>
    </source>
</evidence>
<gene>
    <name evidence="3" type="ORF">KK1_006018</name>
</gene>
<dbReference type="Gramene" id="C.cajan_05869.t">
    <property type="protein sequence ID" value="C.cajan_05869.t"/>
    <property type="gene ID" value="C.cajan_05869"/>
</dbReference>
<dbReference type="Gene3D" id="3.40.50.10140">
    <property type="entry name" value="Toll/interleukin-1 receptor homology (TIR) domain"/>
    <property type="match status" value="2"/>
</dbReference>
<protein>
    <submittedName>
        <fullName evidence="3">TMV resistance protein N</fullName>
    </submittedName>
</protein>
<evidence type="ECO:0000313" key="4">
    <source>
        <dbReference type="Proteomes" id="UP000075243"/>
    </source>
</evidence>
<feature type="domain" description="TIR" evidence="2">
    <location>
        <begin position="87"/>
        <end position="254"/>
    </location>
</feature>
<dbReference type="PANTHER" id="PTHR32009:SF145">
    <property type="entry name" value="NB-ARC DOMAIN PROTEIN"/>
    <property type="match status" value="1"/>
</dbReference>
<keyword evidence="1" id="KW-0520">NAD</keyword>
<dbReference type="Proteomes" id="UP000075243">
    <property type="component" value="Chromosome 2"/>
</dbReference>
<organism evidence="3 4">
    <name type="scientific">Cajanus cajan</name>
    <name type="common">Pigeon pea</name>
    <name type="synonym">Cajanus indicus</name>
    <dbReference type="NCBI Taxonomy" id="3821"/>
    <lineage>
        <taxon>Eukaryota</taxon>
        <taxon>Viridiplantae</taxon>
        <taxon>Streptophyta</taxon>
        <taxon>Embryophyta</taxon>
        <taxon>Tracheophyta</taxon>
        <taxon>Spermatophyta</taxon>
        <taxon>Magnoliopsida</taxon>
        <taxon>eudicotyledons</taxon>
        <taxon>Gunneridae</taxon>
        <taxon>Pentapetalae</taxon>
        <taxon>rosids</taxon>
        <taxon>fabids</taxon>
        <taxon>Fabales</taxon>
        <taxon>Fabaceae</taxon>
        <taxon>Papilionoideae</taxon>
        <taxon>50 kb inversion clade</taxon>
        <taxon>NPAAA clade</taxon>
        <taxon>indigoferoid/millettioid clade</taxon>
        <taxon>Phaseoleae</taxon>
        <taxon>Cajanus</taxon>
    </lineage>
</organism>
<keyword evidence="4" id="KW-1185">Reference proteome</keyword>
<dbReference type="Pfam" id="PF01582">
    <property type="entry name" value="TIR"/>
    <property type="match status" value="2"/>
</dbReference>
<dbReference type="AlphaFoldDB" id="A0A151U2A8"/>
<dbReference type="GO" id="GO:0007165">
    <property type="term" value="P:signal transduction"/>
    <property type="evidence" value="ECO:0007669"/>
    <property type="project" value="InterPro"/>
</dbReference>
<dbReference type="InterPro" id="IPR035897">
    <property type="entry name" value="Toll_tir_struct_dom_sf"/>
</dbReference>
<dbReference type="InterPro" id="IPR000157">
    <property type="entry name" value="TIR_dom"/>
</dbReference>
<dbReference type="EMBL" id="CM003604">
    <property type="protein sequence ID" value="KYP73394.1"/>
    <property type="molecule type" value="Genomic_DNA"/>
</dbReference>
<dbReference type="SMART" id="SM00255">
    <property type="entry name" value="TIR"/>
    <property type="match status" value="1"/>
</dbReference>
<dbReference type="FunFam" id="3.40.50.10140:FF:000007">
    <property type="entry name" value="Disease resistance protein (TIR-NBS-LRR class)"/>
    <property type="match status" value="1"/>
</dbReference>
<sequence>MKTKGQLVWPIYYEVEPSEVRRQSGIYGEAMSEFEQKFGHESEMVWKWRSALTEVSSLSGWVYETGYHSYEYKFIRKIVRLAVESLPRYDVFLSFSGEDTRYSFTGFLYNAFRREGFNIFMDDEGLEGGNQISETLMRAIEMSRLSIVVFSENYAYSTWCLDELAKIIECKKTKNQMVWPIFHYVEKSDVCNQTKSYGEAMAAHEERFGKDSEKVQNWRSALSEIANLDGHHFRENEYQYEFIERVVDLAIAIGNQ</sequence>
<evidence type="ECO:0000256" key="1">
    <source>
        <dbReference type="ARBA" id="ARBA00023027"/>
    </source>
</evidence>
<dbReference type="PANTHER" id="PTHR32009">
    <property type="entry name" value="TMV RESISTANCE PROTEIN N-LIKE"/>
    <property type="match status" value="1"/>
</dbReference>
<dbReference type="OMA" id="HAMIGHE"/>